<dbReference type="OrthoDB" id="7690917at2"/>
<organism evidence="2 3">
    <name type="scientific">Cereibacter azotoformans</name>
    <dbReference type="NCBI Taxonomy" id="43057"/>
    <lineage>
        <taxon>Bacteria</taxon>
        <taxon>Pseudomonadati</taxon>
        <taxon>Pseudomonadota</taxon>
        <taxon>Alphaproteobacteria</taxon>
        <taxon>Rhodobacterales</taxon>
        <taxon>Paracoccaceae</taxon>
        <taxon>Cereibacter</taxon>
    </lineage>
</organism>
<gene>
    <name evidence="2" type="ORF">C8J28_106109</name>
</gene>
<evidence type="ECO:0000313" key="3">
    <source>
        <dbReference type="Proteomes" id="UP000244060"/>
    </source>
</evidence>
<keyword evidence="1" id="KW-0472">Membrane</keyword>
<keyword evidence="1" id="KW-0812">Transmembrane</keyword>
<keyword evidence="3" id="KW-1185">Reference proteome</keyword>
<name>A0A2T5K966_9RHOB</name>
<keyword evidence="1" id="KW-1133">Transmembrane helix</keyword>
<reference evidence="2 3" key="1">
    <citation type="submission" date="2018-04" db="EMBL/GenBank/DDBJ databases">
        <title>Genomic Encyclopedia of Type Strains, Phase III (KMG-III): the genomes of soil and plant-associated and newly described type strains.</title>
        <authorList>
            <person name="Whitman W."/>
        </authorList>
    </citation>
    <scope>NUCLEOTIDE SEQUENCE [LARGE SCALE GENOMIC DNA]</scope>
    <source>
        <strain evidence="2 3">KA25</strain>
    </source>
</reference>
<dbReference type="RefSeq" id="WP_101340421.1">
    <property type="nucleotide sequence ID" value="NZ_CP090021.1"/>
</dbReference>
<dbReference type="EMBL" id="QAOT01000006">
    <property type="protein sequence ID" value="PTR18961.1"/>
    <property type="molecule type" value="Genomic_DNA"/>
</dbReference>
<proteinExistence type="predicted"/>
<feature type="transmembrane region" description="Helical" evidence="1">
    <location>
        <begin position="20"/>
        <end position="37"/>
    </location>
</feature>
<dbReference type="AlphaFoldDB" id="A0A2T5K966"/>
<comment type="caution">
    <text evidence="2">The sequence shown here is derived from an EMBL/GenBank/DDBJ whole genome shotgun (WGS) entry which is preliminary data.</text>
</comment>
<sequence>MLTEMKDILSRCSDTLIEDALGVATVFTVLIAALYLPHFL</sequence>
<evidence type="ECO:0000313" key="2">
    <source>
        <dbReference type="EMBL" id="PTR18961.1"/>
    </source>
</evidence>
<dbReference type="Proteomes" id="UP000244060">
    <property type="component" value="Unassembled WGS sequence"/>
</dbReference>
<protein>
    <submittedName>
        <fullName evidence="2">Uncharacterized protein</fullName>
    </submittedName>
</protein>
<accession>A0A2T5K966</accession>
<evidence type="ECO:0000256" key="1">
    <source>
        <dbReference type="SAM" id="Phobius"/>
    </source>
</evidence>